<evidence type="ECO:0000313" key="4">
    <source>
        <dbReference type="Proteomes" id="UP000419144"/>
    </source>
</evidence>
<reference evidence="3" key="1">
    <citation type="submission" date="2019-11" db="EMBL/GenBank/DDBJ databases">
        <title>Leishmania tarentolae CDS.</title>
        <authorList>
            <person name="Goto Y."/>
            <person name="Yamagishi J."/>
        </authorList>
    </citation>
    <scope>NUCLEOTIDE SEQUENCE [LARGE SCALE GENOMIC DNA]</scope>
    <source>
        <strain evidence="3">Parrot Tar II</strain>
    </source>
</reference>
<keyword evidence="4" id="KW-1185">Reference proteome</keyword>
<dbReference type="EMBL" id="BLBS01000034">
    <property type="protein sequence ID" value="GET89129.1"/>
    <property type="molecule type" value="Genomic_DNA"/>
</dbReference>
<name>A0A640KNV7_LEITA</name>
<feature type="region of interest" description="Disordered" evidence="2">
    <location>
        <begin position="113"/>
        <end position="140"/>
    </location>
</feature>
<feature type="coiled-coil region" evidence="1">
    <location>
        <begin position="825"/>
        <end position="852"/>
    </location>
</feature>
<dbReference type="OrthoDB" id="267154at2759"/>
<sequence>MSTVASNVSAQGAAAPAESTTALLTTEDGDASYTSSVVHLPPTVPELIRCLEQEHERCAQLTRCLERVHTETRRLMGSIAGTPAEDRYNALLAAAAAAEGTAKLRFPLVESSATPSIPQPRLPYPSHARPAAEATSAPSSVERGAVVMTATGTDTHVPHAVAGRLVCGTALTGKVVGARVATPTTAPAVRAVAVTAQPSTLTAGCARVTTPFPEEVAELCIRAVAFDATQELLTNTQSELRTTQTALTMESERLKGALAELTELRREVLTDATNVSLSHLEGGSMPVSPAHQLIDVQVRLAERETQLRAERLRHESAMYALTQLREKMLSMSRETALLQEKNTHLEGQLQRLLTSSIEVAAVPAPRPAAVAARLTASEAYQKEALEKQISDLHAMTDRLTRDAKKQAARLAKAEGVAQSLQKENAELKASTLLYRRQVNERELELEREISRKEEDERLRQLERDGNRLRIALRDRNDQYQWEKREWERQLLALSRAARVNEAATKHLLKCLVDMQVRELVWKQCLYSATQRGHRDRATAAAATNESFKVAPEQVTPTVAVAASSTLLVMENASPTTLPSALPLSSLRPSPAFGADDDTVVLVDRERQLEELKHTFEQRVALVEAQRKAEMQQLLALNKELRQALTVTQEGLNEKTRLLEEAQRQVPSSAIVPLGNASAAPTTTLWRPFSSVSGRDESERWLRRSDRECGSAAVSRVDCDNGGPLPLTHQLVIPTSRQITDVERRYNPENMSTWEAVQVENEALLDRLTTMQEEKWKLTTVIEDLQLQCAALKGELKRNSSAMNQLVAAGVLTPPAMSRGSDEGRLRTLQCLLQDTLQSKLELEERLQEATRQSR</sequence>
<evidence type="ECO:0000256" key="2">
    <source>
        <dbReference type="SAM" id="MobiDB-lite"/>
    </source>
</evidence>
<organism evidence="3 4">
    <name type="scientific">Leishmania tarentolae</name>
    <name type="common">Sauroleishmania tarentolae</name>
    <dbReference type="NCBI Taxonomy" id="5689"/>
    <lineage>
        <taxon>Eukaryota</taxon>
        <taxon>Discoba</taxon>
        <taxon>Euglenozoa</taxon>
        <taxon>Kinetoplastea</taxon>
        <taxon>Metakinetoplastina</taxon>
        <taxon>Trypanosomatida</taxon>
        <taxon>Trypanosomatidae</taxon>
        <taxon>Leishmaniinae</taxon>
        <taxon>Leishmania</taxon>
        <taxon>lizard Leishmania</taxon>
    </lineage>
</organism>
<dbReference type="Proteomes" id="UP000419144">
    <property type="component" value="Unassembled WGS sequence"/>
</dbReference>
<dbReference type="AlphaFoldDB" id="A0A640KNV7"/>
<accession>A0A640KNV7</accession>
<protein>
    <submittedName>
        <fullName evidence="3">Uncharacterized protein</fullName>
    </submittedName>
</protein>
<comment type="caution">
    <text evidence="3">The sequence shown here is derived from an EMBL/GenBank/DDBJ whole genome shotgun (WGS) entry which is preliminary data.</text>
</comment>
<dbReference type="VEuPathDB" id="TriTrypDB:LtaPh_2504100"/>
<evidence type="ECO:0000256" key="1">
    <source>
        <dbReference type="SAM" id="Coils"/>
    </source>
</evidence>
<keyword evidence="1" id="KW-0175">Coiled coil</keyword>
<proteinExistence type="predicted"/>
<gene>
    <name evidence="3" type="ORF">LtaPh_2504100</name>
</gene>
<feature type="coiled-coil region" evidence="1">
    <location>
        <begin position="382"/>
        <end position="496"/>
    </location>
</feature>
<evidence type="ECO:0000313" key="3">
    <source>
        <dbReference type="EMBL" id="GET89129.1"/>
    </source>
</evidence>